<comment type="caution">
    <text evidence="1">The sequence shown here is derived from an EMBL/GenBank/DDBJ whole genome shotgun (WGS) entry which is preliminary data.</text>
</comment>
<keyword evidence="2" id="KW-1185">Reference proteome</keyword>
<dbReference type="EMBL" id="MKGL01000112">
    <property type="protein sequence ID" value="RNF06294.1"/>
    <property type="molecule type" value="Genomic_DNA"/>
</dbReference>
<proteinExistence type="predicted"/>
<dbReference type="RefSeq" id="XP_029239173.1">
    <property type="nucleotide sequence ID" value="XM_029380933.1"/>
</dbReference>
<evidence type="ECO:0000313" key="1">
    <source>
        <dbReference type="EMBL" id="RNF06294.1"/>
    </source>
</evidence>
<organism evidence="1 2">
    <name type="scientific">Trypanosoma rangeli</name>
    <dbReference type="NCBI Taxonomy" id="5698"/>
    <lineage>
        <taxon>Eukaryota</taxon>
        <taxon>Discoba</taxon>
        <taxon>Euglenozoa</taxon>
        <taxon>Kinetoplastea</taxon>
        <taxon>Metakinetoplastina</taxon>
        <taxon>Trypanosomatida</taxon>
        <taxon>Trypanosomatidae</taxon>
        <taxon>Trypanosoma</taxon>
        <taxon>Herpetosoma</taxon>
    </lineage>
</organism>
<reference evidence="1 2" key="1">
    <citation type="journal article" date="2018" name="BMC Genomics">
        <title>Genomic comparison of Trypanosoma conorhini and Trypanosoma rangeli to Trypanosoma cruzi strains of high and low virulence.</title>
        <authorList>
            <person name="Bradwell K.R."/>
            <person name="Koparde V.N."/>
            <person name="Matveyev A.V."/>
            <person name="Serrano M.G."/>
            <person name="Alves J.M."/>
            <person name="Parikh H."/>
            <person name="Huang B."/>
            <person name="Lee V."/>
            <person name="Espinosa-Alvarez O."/>
            <person name="Ortiz P.A."/>
            <person name="Costa-Martins A.G."/>
            <person name="Teixeira M.M."/>
            <person name="Buck G.A."/>
        </authorList>
    </citation>
    <scope>NUCLEOTIDE SEQUENCE [LARGE SCALE GENOMIC DNA]</scope>
    <source>
        <strain evidence="1 2">AM80</strain>
    </source>
</reference>
<gene>
    <name evidence="1" type="ORF">TraAM80_03984</name>
</gene>
<dbReference type="Proteomes" id="UP000283634">
    <property type="component" value="Unassembled WGS sequence"/>
</dbReference>
<dbReference type="GeneID" id="40327917"/>
<sequence>MFKFFAVTRKLIGGHDDTTRRPQEREDEKDAAAAAAAAEDAAEFTRFLSLPSSEGICLELEKLESRCESSSHANSYSSDTGLEGSVLKLLRGESSQPALPARLLTLLLQRLEYACVHFEEREFADFLQDSLLALHAILMTDEARFGSMMLKLGIDRQLLLVLQFVYTNLMGRITAWTNTTAITTVPDTDIPLESQIETPFDARTSCFSNTMLQTNFLRRGTMIRILHETMQLLLTLHFGTTSTAAGATGISPRSGNEGADPLSSGQHHLEVFDNATIAFFPHHRDGIWGFQCRRSFSVLRGNAERVWTSFFVSLKRCARPKCAR</sequence>
<evidence type="ECO:0000313" key="2">
    <source>
        <dbReference type="Proteomes" id="UP000283634"/>
    </source>
</evidence>
<dbReference type="VEuPathDB" id="TriTrypDB:TRSC58_02569"/>
<accession>A0A3R7RL17</accession>
<dbReference type="AlphaFoldDB" id="A0A3R7RL17"/>
<name>A0A3R7RL17_TRYRA</name>
<protein>
    <submittedName>
        <fullName evidence="1">Neurobeachin/beige protein</fullName>
    </submittedName>
</protein>